<keyword evidence="1" id="KW-0812">Transmembrane</keyword>
<sequence>MFKRLFSLLSIIFFILSVVPLMAGLAQWGNRILAYILNISIYLPFVLGLVGLIFGLFGLKGKIRKSLIILNIIALSASLFLIFVAMYGFQQP</sequence>
<evidence type="ECO:0000313" key="3">
    <source>
        <dbReference type="Proteomes" id="UP000030832"/>
    </source>
</evidence>
<accession>A0A0B0IGF2</accession>
<protein>
    <submittedName>
        <fullName evidence="2">Uncharacterized protein</fullName>
    </submittedName>
</protein>
<gene>
    <name evidence="2" type="ORF">LQ50_12810</name>
</gene>
<dbReference type="STRING" id="333138.LQ50_12810"/>
<proteinExistence type="predicted"/>
<dbReference type="RefSeq" id="WP_034629472.1">
    <property type="nucleotide sequence ID" value="NZ_JRJU01000014.1"/>
</dbReference>
<reference evidence="2 3" key="1">
    <citation type="submission" date="2014-09" db="EMBL/GenBank/DDBJ databases">
        <title>Genome sequencing and annotation of Bacillus Okhensis strain Kh10-101T.</title>
        <authorList>
            <person name="Prakash J.S."/>
        </authorList>
    </citation>
    <scope>NUCLEOTIDE SEQUENCE [LARGE SCALE GENOMIC DNA]</scope>
    <source>
        <strain evidence="3">Kh10-101T</strain>
    </source>
</reference>
<dbReference type="eggNOG" id="ENOG5032P68">
    <property type="taxonomic scope" value="Bacteria"/>
</dbReference>
<dbReference type="AlphaFoldDB" id="A0A0B0IGF2"/>
<comment type="caution">
    <text evidence="2">The sequence shown here is derived from an EMBL/GenBank/DDBJ whole genome shotgun (WGS) entry which is preliminary data.</text>
</comment>
<keyword evidence="3" id="KW-1185">Reference proteome</keyword>
<evidence type="ECO:0000256" key="1">
    <source>
        <dbReference type="SAM" id="Phobius"/>
    </source>
</evidence>
<dbReference type="EMBL" id="JRJU01000014">
    <property type="protein sequence ID" value="KHF39932.1"/>
    <property type="molecule type" value="Genomic_DNA"/>
</dbReference>
<feature type="transmembrane region" description="Helical" evidence="1">
    <location>
        <begin position="68"/>
        <end position="89"/>
    </location>
</feature>
<feature type="transmembrane region" description="Helical" evidence="1">
    <location>
        <begin position="33"/>
        <end position="56"/>
    </location>
</feature>
<keyword evidence="1" id="KW-0472">Membrane</keyword>
<evidence type="ECO:0000313" key="2">
    <source>
        <dbReference type="EMBL" id="KHF39932.1"/>
    </source>
</evidence>
<dbReference type="Proteomes" id="UP000030832">
    <property type="component" value="Unassembled WGS sequence"/>
</dbReference>
<organism evidence="2 3">
    <name type="scientific">Halalkalibacter okhensis</name>
    <dbReference type="NCBI Taxonomy" id="333138"/>
    <lineage>
        <taxon>Bacteria</taxon>
        <taxon>Bacillati</taxon>
        <taxon>Bacillota</taxon>
        <taxon>Bacilli</taxon>
        <taxon>Bacillales</taxon>
        <taxon>Bacillaceae</taxon>
        <taxon>Halalkalibacter</taxon>
    </lineage>
</organism>
<keyword evidence="1" id="KW-1133">Transmembrane helix</keyword>
<name>A0A0B0IGF2_9BACI</name>